<protein>
    <submittedName>
        <fullName evidence="1">Uncharacterized protein</fullName>
    </submittedName>
</protein>
<evidence type="ECO:0000313" key="1">
    <source>
        <dbReference type="EMBL" id="KAK3271685.1"/>
    </source>
</evidence>
<evidence type="ECO:0000313" key="2">
    <source>
        <dbReference type="Proteomes" id="UP001190700"/>
    </source>
</evidence>
<comment type="caution">
    <text evidence="1">The sequence shown here is derived from an EMBL/GenBank/DDBJ whole genome shotgun (WGS) entry which is preliminary data.</text>
</comment>
<dbReference type="EMBL" id="LGRX02009440">
    <property type="protein sequence ID" value="KAK3271685.1"/>
    <property type="molecule type" value="Genomic_DNA"/>
</dbReference>
<organism evidence="1 2">
    <name type="scientific">Cymbomonas tetramitiformis</name>
    <dbReference type="NCBI Taxonomy" id="36881"/>
    <lineage>
        <taxon>Eukaryota</taxon>
        <taxon>Viridiplantae</taxon>
        <taxon>Chlorophyta</taxon>
        <taxon>Pyramimonadophyceae</taxon>
        <taxon>Pyramimonadales</taxon>
        <taxon>Pyramimonadaceae</taxon>
        <taxon>Cymbomonas</taxon>
    </lineage>
</organism>
<sequence>MDLDEIVSAFQTAFDEENDEDFADLCHVHDQPLVRNDPEPFTYPIVGPAIHIQRIKIFKISSLCSLWSEGFLGIAIYSLRGRCRTLRVIFVEVDVVAKHQNQNHRSVASVLLLGRS</sequence>
<gene>
    <name evidence="1" type="ORF">CYMTET_19981</name>
</gene>
<name>A0AAE0L4R8_9CHLO</name>
<reference evidence="1 2" key="1">
    <citation type="journal article" date="2015" name="Genome Biol. Evol.">
        <title>Comparative Genomics of a Bacterivorous Green Alga Reveals Evolutionary Causalities and Consequences of Phago-Mixotrophic Mode of Nutrition.</title>
        <authorList>
            <person name="Burns J.A."/>
            <person name="Paasch A."/>
            <person name="Narechania A."/>
            <person name="Kim E."/>
        </authorList>
    </citation>
    <scope>NUCLEOTIDE SEQUENCE [LARGE SCALE GENOMIC DNA]</scope>
    <source>
        <strain evidence="1 2">PLY_AMNH</strain>
    </source>
</reference>
<accession>A0AAE0L4R8</accession>
<dbReference type="Proteomes" id="UP001190700">
    <property type="component" value="Unassembled WGS sequence"/>
</dbReference>
<proteinExistence type="predicted"/>
<keyword evidence="2" id="KW-1185">Reference proteome</keyword>
<dbReference type="AlphaFoldDB" id="A0AAE0L4R8"/>